<evidence type="ECO:0000256" key="5">
    <source>
        <dbReference type="ARBA" id="ARBA00022989"/>
    </source>
</evidence>
<organism evidence="8 9">
    <name type="scientific">Thiovibrio frasassiensis</name>
    <dbReference type="NCBI Taxonomy" id="2984131"/>
    <lineage>
        <taxon>Bacteria</taxon>
        <taxon>Pseudomonadati</taxon>
        <taxon>Thermodesulfobacteriota</taxon>
        <taxon>Desulfobulbia</taxon>
        <taxon>Desulfobulbales</taxon>
        <taxon>Thiovibrionaceae</taxon>
        <taxon>Thiovibrio</taxon>
    </lineage>
</organism>
<dbReference type="RefSeq" id="WP_307632581.1">
    <property type="nucleotide sequence ID" value="NZ_JAPHEH010000001.1"/>
</dbReference>
<feature type="transmembrane region" description="Helical" evidence="7">
    <location>
        <begin position="160"/>
        <end position="181"/>
    </location>
</feature>
<protein>
    <submittedName>
        <fullName evidence="8">Polysulfide reductase NrfD</fullName>
    </submittedName>
</protein>
<evidence type="ECO:0000313" key="8">
    <source>
        <dbReference type="EMBL" id="MDG4475608.1"/>
    </source>
</evidence>
<name>A0A9X4MFU3_9BACT</name>
<comment type="similarity">
    <text evidence="2">Belongs to the NrfD family.</text>
</comment>
<feature type="transmembrane region" description="Helical" evidence="7">
    <location>
        <begin position="84"/>
        <end position="105"/>
    </location>
</feature>
<evidence type="ECO:0000256" key="3">
    <source>
        <dbReference type="ARBA" id="ARBA00022475"/>
    </source>
</evidence>
<evidence type="ECO:0000256" key="4">
    <source>
        <dbReference type="ARBA" id="ARBA00022692"/>
    </source>
</evidence>
<sequence>MIEKALKGSTGYWVWMLFLLSLMGVGGLCYVQQFNYGLGITGMSRDVTWGIYISQFTFLVGVAAGGLMLVLPYYIHNYKAFGRIVILGEFMAIAAIAMCLMFIIADLGQPMRAMNVLLHPTPHSMLFWDMIVLNGYLFLNVLCGWVVLQSEYKGIKYPKWIKPFIYLSIPWAISIHTVTAFLYCGLPGRHFWLTAILAPRFLASAFAAGPSLLMVIAMILKRTTKFDVGREAQDKLVTIIGYAAMLNFFFLGCEFFVAYYSQIPGHMHTLDYLFFGLGHGEQVYNNLVPFMRASVVMGLAGIALIFVSRAKQSDGLLVISCLLIFFAFWIDKGLGLVLGGFVPNMLDQVTEYYPSAQEIGITAAIWATGFFILSILYKVAISVKLEKEA</sequence>
<accession>A0A9X4MFU3</accession>
<dbReference type="NCBIfam" id="NF045798">
    <property type="entry name" value="DsrP"/>
    <property type="match status" value="1"/>
</dbReference>
<feature type="transmembrane region" description="Helical" evidence="7">
    <location>
        <begin position="125"/>
        <end position="148"/>
    </location>
</feature>
<evidence type="ECO:0000313" key="9">
    <source>
        <dbReference type="Proteomes" id="UP001154240"/>
    </source>
</evidence>
<feature type="transmembrane region" description="Helical" evidence="7">
    <location>
        <begin position="12"/>
        <end position="33"/>
    </location>
</feature>
<feature type="transmembrane region" description="Helical" evidence="7">
    <location>
        <begin position="359"/>
        <end position="377"/>
    </location>
</feature>
<keyword evidence="3" id="KW-1003">Cell membrane</keyword>
<dbReference type="Gene3D" id="1.20.1630.10">
    <property type="entry name" value="Formate dehydrogenase/DMSO reductase domain"/>
    <property type="match status" value="1"/>
</dbReference>
<dbReference type="Proteomes" id="UP001154240">
    <property type="component" value="Unassembled WGS sequence"/>
</dbReference>
<keyword evidence="9" id="KW-1185">Reference proteome</keyword>
<dbReference type="PANTHER" id="PTHR43044:SF2">
    <property type="entry name" value="POLYSULPHIDE REDUCTASE NRFD"/>
    <property type="match status" value="1"/>
</dbReference>
<comment type="subcellular location">
    <subcellularLocation>
        <location evidence="1">Cell membrane</location>
        <topology evidence="1">Multi-pass membrane protein</topology>
    </subcellularLocation>
</comment>
<gene>
    <name evidence="8" type="primary">nrfD</name>
    <name evidence="8" type="ORF">OLX77_05465</name>
</gene>
<dbReference type="Pfam" id="PF03916">
    <property type="entry name" value="NrfD"/>
    <property type="match status" value="1"/>
</dbReference>
<comment type="caution">
    <text evidence="8">The sequence shown here is derived from an EMBL/GenBank/DDBJ whole genome shotgun (WGS) entry which is preliminary data.</text>
</comment>
<dbReference type="AlphaFoldDB" id="A0A9X4MFU3"/>
<feature type="transmembrane region" description="Helical" evidence="7">
    <location>
        <begin position="240"/>
        <end position="260"/>
    </location>
</feature>
<feature type="transmembrane region" description="Helical" evidence="7">
    <location>
        <begin position="53"/>
        <end position="75"/>
    </location>
</feature>
<reference evidence="8" key="2">
    <citation type="submission" date="2022-10" db="EMBL/GenBank/DDBJ databases">
        <authorList>
            <person name="Aronson H.S."/>
        </authorList>
    </citation>
    <scope>NUCLEOTIDE SEQUENCE</scope>
    <source>
        <strain evidence="8">RS19-109</strain>
    </source>
</reference>
<dbReference type="PANTHER" id="PTHR43044">
    <property type="match status" value="1"/>
</dbReference>
<reference evidence="8" key="1">
    <citation type="journal article" date="2022" name="bioRxiv">
        <title>Thiovibrio frasassiensisgen. nov., sp. nov., an autotrophic, elemental sulfur disproportionating bacterium isolated from sulfidic karst sediment, and proposal of Thiovibrionaceae fam. nov.</title>
        <authorList>
            <person name="Aronson H."/>
            <person name="Thomas C."/>
            <person name="Bhattacharyya M."/>
            <person name="Eckstein S."/>
            <person name="Jensen S."/>
            <person name="Barco R."/>
            <person name="Macalady J."/>
            <person name="Amend J."/>
        </authorList>
    </citation>
    <scope>NUCLEOTIDE SEQUENCE</scope>
    <source>
        <strain evidence="8">RS19-109</strain>
    </source>
</reference>
<keyword evidence="5 7" id="KW-1133">Transmembrane helix</keyword>
<feature type="transmembrane region" description="Helical" evidence="7">
    <location>
        <begin position="290"/>
        <end position="308"/>
    </location>
</feature>
<dbReference type="InterPro" id="IPR054823">
    <property type="entry name" value="DsrP-like"/>
</dbReference>
<feature type="transmembrane region" description="Helical" evidence="7">
    <location>
        <begin position="315"/>
        <end position="339"/>
    </location>
</feature>
<evidence type="ECO:0000256" key="7">
    <source>
        <dbReference type="SAM" id="Phobius"/>
    </source>
</evidence>
<keyword evidence="6 7" id="KW-0472">Membrane</keyword>
<evidence type="ECO:0000256" key="1">
    <source>
        <dbReference type="ARBA" id="ARBA00004651"/>
    </source>
</evidence>
<feature type="transmembrane region" description="Helical" evidence="7">
    <location>
        <begin position="201"/>
        <end position="220"/>
    </location>
</feature>
<dbReference type="InterPro" id="IPR005614">
    <property type="entry name" value="NrfD-like"/>
</dbReference>
<dbReference type="EMBL" id="JAPHEH010000001">
    <property type="protein sequence ID" value="MDG4475608.1"/>
    <property type="molecule type" value="Genomic_DNA"/>
</dbReference>
<evidence type="ECO:0000256" key="6">
    <source>
        <dbReference type="ARBA" id="ARBA00023136"/>
    </source>
</evidence>
<proteinExistence type="inferred from homology"/>
<evidence type="ECO:0000256" key="2">
    <source>
        <dbReference type="ARBA" id="ARBA00008929"/>
    </source>
</evidence>
<dbReference type="GO" id="GO:0005886">
    <property type="term" value="C:plasma membrane"/>
    <property type="evidence" value="ECO:0007669"/>
    <property type="project" value="UniProtKB-SubCell"/>
</dbReference>
<keyword evidence="4 7" id="KW-0812">Transmembrane</keyword>